<name>A0AAD5RB66_PARTN</name>
<dbReference type="AlphaFoldDB" id="A0AAD5RB66"/>
<dbReference type="EMBL" id="JAHQIW010007222">
    <property type="protein sequence ID" value="KAJ1373062.1"/>
    <property type="molecule type" value="Genomic_DNA"/>
</dbReference>
<sequence>MLHWLRNKLHEKASESVPLYSTTIFEQAGEEMVHPLCLPDRNNVIHQKFNEITSNHKSLMSCLASMFKQKEIDSTLALSPVHLLQSINECRADDIEQENAFLLSSKRKQRNLIRMSSSGLQCLGYYIVTKQSSKCKRVPIGSWMQIMFACAEHRMSNTVNDAEPAIFQELSLISEAVLRSDTEALRSLIEVGFALNVPVPNSGNDQKSPLLSEYAGWTPLTW</sequence>
<evidence type="ECO:0000313" key="2">
    <source>
        <dbReference type="Proteomes" id="UP001196413"/>
    </source>
</evidence>
<reference evidence="1" key="1">
    <citation type="submission" date="2021-06" db="EMBL/GenBank/DDBJ databases">
        <title>Parelaphostrongylus tenuis whole genome reference sequence.</title>
        <authorList>
            <person name="Garwood T.J."/>
            <person name="Larsen P.A."/>
            <person name="Fountain-Jones N.M."/>
            <person name="Garbe J.R."/>
            <person name="Macchietto M.G."/>
            <person name="Kania S.A."/>
            <person name="Gerhold R.W."/>
            <person name="Richards J.E."/>
            <person name="Wolf T.M."/>
        </authorList>
    </citation>
    <scope>NUCLEOTIDE SEQUENCE</scope>
    <source>
        <strain evidence="1">MNPRO001-30</strain>
        <tissue evidence="1">Meninges</tissue>
    </source>
</reference>
<comment type="caution">
    <text evidence="1">The sequence shown here is derived from an EMBL/GenBank/DDBJ whole genome shotgun (WGS) entry which is preliminary data.</text>
</comment>
<keyword evidence="2" id="KW-1185">Reference proteome</keyword>
<gene>
    <name evidence="1" type="primary">ABTB2_3</name>
    <name evidence="1" type="ORF">KIN20_035392</name>
</gene>
<organism evidence="1 2">
    <name type="scientific">Parelaphostrongylus tenuis</name>
    <name type="common">Meningeal worm</name>
    <dbReference type="NCBI Taxonomy" id="148309"/>
    <lineage>
        <taxon>Eukaryota</taxon>
        <taxon>Metazoa</taxon>
        <taxon>Ecdysozoa</taxon>
        <taxon>Nematoda</taxon>
        <taxon>Chromadorea</taxon>
        <taxon>Rhabditida</taxon>
        <taxon>Rhabditina</taxon>
        <taxon>Rhabditomorpha</taxon>
        <taxon>Strongyloidea</taxon>
        <taxon>Metastrongylidae</taxon>
        <taxon>Parelaphostrongylus</taxon>
    </lineage>
</organism>
<proteinExistence type="predicted"/>
<protein>
    <submittedName>
        <fullName evidence="1">Ankyrin repeat and BTB/POZ domain-containing protein 2</fullName>
    </submittedName>
</protein>
<dbReference type="Proteomes" id="UP001196413">
    <property type="component" value="Unassembled WGS sequence"/>
</dbReference>
<accession>A0AAD5RB66</accession>
<evidence type="ECO:0000313" key="1">
    <source>
        <dbReference type="EMBL" id="KAJ1373062.1"/>
    </source>
</evidence>